<dbReference type="GO" id="GO:0045493">
    <property type="term" value="P:xylan catabolic process"/>
    <property type="evidence" value="ECO:0007669"/>
    <property type="project" value="InterPro"/>
</dbReference>
<reference evidence="3" key="1">
    <citation type="submission" date="2018-02" db="EMBL/GenBank/DDBJ databases">
        <authorList>
            <person name="Cohen D.B."/>
            <person name="Kent A.D."/>
        </authorList>
    </citation>
    <scope>NUCLEOTIDE SEQUENCE</scope>
</reference>
<dbReference type="Pfam" id="PF14310">
    <property type="entry name" value="Fn3-like"/>
    <property type="match status" value="1"/>
</dbReference>
<feature type="domain" description="Fibronectin type III-like" evidence="2">
    <location>
        <begin position="11"/>
        <end position="83"/>
    </location>
</feature>
<dbReference type="GO" id="GO:0009044">
    <property type="term" value="F:xylan 1,4-beta-xylosidase activity"/>
    <property type="evidence" value="ECO:0007669"/>
    <property type="project" value="InterPro"/>
</dbReference>
<dbReference type="InterPro" id="IPR044993">
    <property type="entry name" value="BXL"/>
</dbReference>
<evidence type="ECO:0000313" key="3">
    <source>
        <dbReference type="EMBL" id="SPD31714.1"/>
    </source>
</evidence>
<dbReference type="PANTHER" id="PTHR42721:SF3">
    <property type="entry name" value="BETA-D-XYLOSIDASE 5-RELATED"/>
    <property type="match status" value="1"/>
</dbReference>
<sequence>MRNKGPRDGTHVVLVFWKPARSAEVNGAPNVQLVGFERVEVKRGKTESVTVKVDVCKGLSVVDSEGKRKLVTGEHTILVVSSTEHQVRHHFIVRLPAGSGDGGMVSL</sequence>
<dbReference type="PANTHER" id="PTHR42721">
    <property type="entry name" value="SUGAR HYDROLASE-RELATED"/>
    <property type="match status" value="1"/>
</dbReference>
<comment type="similarity">
    <text evidence="1">Belongs to the glycosyl hydrolase 3 family.</text>
</comment>
<dbReference type="InterPro" id="IPR013783">
    <property type="entry name" value="Ig-like_fold"/>
</dbReference>
<accession>A0A2N9J527</accession>
<evidence type="ECO:0000256" key="1">
    <source>
        <dbReference type="ARBA" id="ARBA00005336"/>
    </source>
</evidence>
<protein>
    <recommendedName>
        <fullName evidence="2">Fibronectin type III-like domain-containing protein</fullName>
    </recommendedName>
</protein>
<proteinExistence type="inferred from homology"/>
<dbReference type="GO" id="GO:0046556">
    <property type="term" value="F:alpha-L-arabinofuranosidase activity"/>
    <property type="evidence" value="ECO:0007669"/>
    <property type="project" value="TreeGrafter"/>
</dbReference>
<dbReference type="Gene3D" id="2.60.40.10">
    <property type="entry name" value="Immunoglobulins"/>
    <property type="match status" value="1"/>
</dbReference>
<dbReference type="InterPro" id="IPR026891">
    <property type="entry name" value="Fn3-like"/>
</dbReference>
<dbReference type="GO" id="GO:0031222">
    <property type="term" value="P:arabinan catabolic process"/>
    <property type="evidence" value="ECO:0007669"/>
    <property type="project" value="TreeGrafter"/>
</dbReference>
<dbReference type="SMART" id="SM01217">
    <property type="entry name" value="Fn3_like"/>
    <property type="match status" value="1"/>
</dbReference>
<dbReference type="EMBL" id="OIVN01006374">
    <property type="protein sequence ID" value="SPD31714.1"/>
    <property type="molecule type" value="Genomic_DNA"/>
</dbReference>
<gene>
    <name evidence="3" type="ORF">FSB_LOCUS59596</name>
</gene>
<dbReference type="AlphaFoldDB" id="A0A2N9J527"/>
<organism evidence="3">
    <name type="scientific">Fagus sylvatica</name>
    <name type="common">Beechnut</name>
    <dbReference type="NCBI Taxonomy" id="28930"/>
    <lineage>
        <taxon>Eukaryota</taxon>
        <taxon>Viridiplantae</taxon>
        <taxon>Streptophyta</taxon>
        <taxon>Embryophyta</taxon>
        <taxon>Tracheophyta</taxon>
        <taxon>Spermatophyta</taxon>
        <taxon>Magnoliopsida</taxon>
        <taxon>eudicotyledons</taxon>
        <taxon>Gunneridae</taxon>
        <taxon>Pentapetalae</taxon>
        <taxon>rosids</taxon>
        <taxon>fabids</taxon>
        <taxon>Fagales</taxon>
        <taxon>Fagaceae</taxon>
        <taxon>Fagus</taxon>
    </lineage>
</organism>
<evidence type="ECO:0000259" key="2">
    <source>
        <dbReference type="SMART" id="SM01217"/>
    </source>
</evidence>
<name>A0A2N9J527_FAGSY</name>